<protein>
    <submittedName>
        <fullName evidence="2">DUF559 domain-containing protein</fullName>
    </submittedName>
</protein>
<evidence type="ECO:0000259" key="1">
    <source>
        <dbReference type="Pfam" id="PF04480"/>
    </source>
</evidence>
<evidence type="ECO:0000313" key="3">
    <source>
        <dbReference type="Proteomes" id="UP000279994"/>
    </source>
</evidence>
<organism evidence="2 3">
    <name type="scientific">Nocardioides pocheonensis</name>
    <dbReference type="NCBI Taxonomy" id="661485"/>
    <lineage>
        <taxon>Bacteria</taxon>
        <taxon>Bacillati</taxon>
        <taxon>Actinomycetota</taxon>
        <taxon>Actinomycetes</taxon>
        <taxon>Propionibacteriales</taxon>
        <taxon>Nocardioidaceae</taxon>
        <taxon>Nocardioides</taxon>
    </lineage>
</organism>
<dbReference type="RefSeq" id="WP_123222826.1">
    <property type="nucleotide sequence ID" value="NZ_RJSF01000038.1"/>
</dbReference>
<name>A0A3N0GR64_9ACTN</name>
<sequence>MVPTFPQRPFTTRHAQARGIPRKRLVAAEQVGVLRRVLRGVYVPADLDDTLELRATCASLVVAPGSVVRDRTAAWIHGVDVLTHTEHELLPPVETCVPRFRAPSDRLGVDGGTRDLAPQDVMTVHGLSVTTPLRTALDLGCNLRRRDALAALDQFVRLHELTREEMARTAQRYFRRRGVVQLRRLIPLADGRAESHRESWTRLEILDAGLPAPELQYWIEVDGVPTYRLDHAYPRHRVAVEYDGEDFHDRTEAQRRHDRERRAWLEAHGWTVIVVRKGDFTGGSCDRWLRELRRALRPTYTNRRW</sequence>
<dbReference type="InterPro" id="IPR007569">
    <property type="entry name" value="DUF559"/>
</dbReference>
<proteinExistence type="predicted"/>
<dbReference type="EMBL" id="RJSF01000038">
    <property type="protein sequence ID" value="RNM14658.1"/>
    <property type="molecule type" value="Genomic_DNA"/>
</dbReference>
<reference evidence="2 3" key="1">
    <citation type="submission" date="2018-11" db="EMBL/GenBank/DDBJ databases">
        <authorList>
            <person name="Li F."/>
        </authorList>
    </citation>
    <scope>NUCLEOTIDE SEQUENCE [LARGE SCALE GENOMIC DNA]</scope>
    <source>
        <strain evidence="2 3">Gsoil 818</strain>
    </source>
</reference>
<evidence type="ECO:0000313" key="2">
    <source>
        <dbReference type="EMBL" id="RNM14658.1"/>
    </source>
</evidence>
<dbReference type="OrthoDB" id="5517693at2"/>
<dbReference type="Proteomes" id="UP000279994">
    <property type="component" value="Unassembled WGS sequence"/>
</dbReference>
<comment type="caution">
    <text evidence="2">The sequence shown here is derived from an EMBL/GenBank/DDBJ whole genome shotgun (WGS) entry which is preliminary data.</text>
</comment>
<feature type="domain" description="DUF559" evidence="1">
    <location>
        <begin position="226"/>
        <end position="275"/>
    </location>
</feature>
<dbReference type="InterPro" id="IPR011335">
    <property type="entry name" value="Restrct_endonuc-II-like"/>
</dbReference>
<dbReference type="SUPFAM" id="SSF52980">
    <property type="entry name" value="Restriction endonuclease-like"/>
    <property type="match status" value="1"/>
</dbReference>
<dbReference type="Gene3D" id="3.40.960.10">
    <property type="entry name" value="VSR Endonuclease"/>
    <property type="match status" value="1"/>
</dbReference>
<gene>
    <name evidence="2" type="ORF">EFL26_10380</name>
</gene>
<keyword evidence="3" id="KW-1185">Reference proteome</keyword>
<dbReference type="AlphaFoldDB" id="A0A3N0GR64"/>
<accession>A0A3N0GR64</accession>
<dbReference type="Pfam" id="PF04480">
    <property type="entry name" value="DUF559"/>
    <property type="match status" value="1"/>
</dbReference>